<reference evidence="8" key="1">
    <citation type="journal article" date="2020" name="Fungal Divers.">
        <title>Resolving the Mortierellaceae phylogeny through synthesis of multi-gene phylogenetics and phylogenomics.</title>
        <authorList>
            <person name="Vandepol N."/>
            <person name="Liber J."/>
            <person name="Desiro A."/>
            <person name="Na H."/>
            <person name="Kennedy M."/>
            <person name="Barry K."/>
            <person name="Grigoriev I.V."/>
            <person name="Miller A.N."/>
            <person name="O'Donnell K."/>
            <person name="Stajich J.E."/>
            <person name="Bonito G."/>
        </authorList>
    </citation>
    <scope>NUCLEOTIDE SEQUENCE</scope>
    <source>
        <strain evidence="8">NVP60</strain>
    </source>
</reference>
<keyword evidence="3" id="KW-1133">Transmembrane helix</keyword>
<evidence type="ECO:0000313" key="9">
    <source>
        <dbReference type="Proteomes" id="UP000823405"/>
    </source>
</evidence>
<dbReference type="PANTHER" id="PTHR36985:SF1">
    <property type="entry name" value="TRANSLOCATION AND ASSEMBLY MODULE SUBUNIT TAMB"/>
    <property type="match status" value="1"/>
</dbReference>
<evidence type="ECO:0000313" key="8">
    <source>
        <dbReference type="EMBL" id="KAG0321832.1"/>
    </source>
</evidence>
<dbReference type="GO" id="GO:0009306">
    <property type="term" value="P:protein secretion"/>
    <property type="evidence" value="ECO:0007669"/>
    <property type="project" value="InterPro"/>
</dbReference>
<feature type="domain" description="POTRA" evidence="7">
    <location>
        <begin position="218"/>
        <end position="288"/>
    </location>
</feature>
<dbReference type="InterPro" id="IPR000184">
    <property type="entry name" value="Bac_surfAg_D15"/>
</dbReference>
<evidence type="ECO:0000259" key="5">
    <source>
        <dbReference type="Pfam" id="PF01103"/>
    </source>
</evidence>
<sequence>MCSNAICLRQFLNLCKRSENSIGTQFEQDRTTNKPTRARLARAEYTVDIEAPRKLKALLKKHLDLARFAKRADISDEQFEFLVTAAPQQARELAETEGYFSAVVTTDVVTLGNQPEVIISLDPGPCTAVSSVALNFTGAIQTEDPAREDLVRRAWTLRRGDGFSQSAWEGAKNAALKALQAKRYAAAKILHAQALIDPRSEQARLAATFDSGPTFTMGTIEISGLKRYPAKIIHHVNPLQLGELYSVERLLELQRQVQNTTYFASVAVDVANDASQPHHVPVKVKVSEYPWHSIRSGIGYSSDTGARVQGNYVYNNMFGRSWILHAQGQFEQHQQNIALRLSMPPDRKAYANSLLATHTRTNIEDTDIRSLRLGAQRARSLEHYDYAWSLLYYEDQLSQNASAPDVSRALVPTWSWTRRDVDDPMFARRGNIVSLSAGFAVKDLMTEQSFGRFYMHGRQYFPLGKNGLVLFRAELGSVLTTGGSIGIPASLLFRAGGVNSVRGYGYQSIGHEVAGSILPAKYLATASGEYQHWFNRDWGAAVFYDLGTATDKWTEKTFYQGMGIGMRWRSPVGPINLDLGGWRVLGWLVPGSLAITALMAGALFYASHTEQGTRSLWQIALMLSGGRLSGALDGGTLAHGLHVQQFAWRAKGKQIYIDQIDGQWGFARKPWRLKIDWLRIGTVDAHFAPTPKTAKTPRLPSLPNKLALPLAFEILELRVDRLRLYQAPPDTSRLADETSKASAAVTELRGLAVRARSDRDRHQLTVESLITPFGELKGEFQVDARQPFALTGAAHFLSRPQPKSVWPIQHVHLRLSGSLEQMIIDVDALGAKLASHARIEITPPFSVSSGEAMALKFKLYDSVYAGLPLTGSGMVQLGAERVLLNSVQLSIAGNTTVWQGSLGQPGDQLWFELNAPHLERLAAFYSGLSGRFKADGHLSGYFAKPNIVASYQAASLGLGQTRIEQATGQIEMHEEANSAFVLNLDGRNLVMPGVTMQTLKARVAGTRERHRLTAHAVGQASKKPFDLSMAAQGSLPSILAKISWHGTLTQFENRGSLLNVAAGLPILRLAAPVAISIEPKRFSLGAMQLEIEQAMLDLRALVYEPGLIRSAGTLKGIDAGWLLRLEQALTGKMDTFKTDLVLDGDWDFSLGQRATGYVQLMRRTGDIRLNASRKFTALGLDHLSARVDLAGQRQAHLNLRAHAARLGALEANLHSSLSLNQGQLSIAPEAPLSGRIAVSLPSLKTMSALLGPQYVFAGRLAMDLTLAGQIAKPKLSGLLSGDDLAANLLDDEIALTRGIVRIALSENRVDFRQVEFHGVEGTLRILGSIALDHVNPALSAKIVADKFELFATPDKQLSLSGQAVLANHDAAGGLAIDGDFKIDHALFDLPATSAPKLGDDVVIIRANDALAGAALNLVAPDGERSAGRFLPAAKINIDLGRDFRFHGAGADLKLRGKLGVTSEFNQPLHAVGDIRVVQGSTYEAFGRKLAIENGYFGFNGPIANPSINVLAMRRNQEVEVGVQVSGTLRMPNARLVSEPNLPDSEKISWLLFGHGSSDSMNLGQTNTAAAAFALLGGVGGKRIAQTMGLDEFSIGQSEAGLTDPQVANLAKALNEPRAHNRGQHFQSDLAIFSQLVTDGPYWNAEWY</sequence>
<keyword evidence="2" id="KW-0812">Transmembrane</keyword>
<dbReference type="Gene3D" id="3.10.20.310">
    <property type="entry name" value="membrane protein fhac"/>
    <property type="match status" value="2"/>
</dbReference>
<keyword evidence="4" id="KW-0472">Membrane</keyword>
<evidence type="ECO:0000256" key="3">
    <source>
        <dbReference type="ARBA" id="ARBA00022989"/>
    </source>
</evidence>
<comment type="subcellular location">
    <subcellularLocation>
        <location evidence="1">Membrane</location>
        <topology evidence="1">Single-pass membrane protein</topology>
    </subcellularLocation>
</comment>
<dbReference type="Pfam" id="PF04357">
    <property type="entry name" value="TamB"/>
    <property type="match status" value="1"/>
</dbReference>
<evidence type="ECO:0000259" key="6">
    <source>
        <dbReference type="Pfam" id="PF04357"/>
    </source>
</evidence>
<accession>A0A9P6RMA9</accession>
<feature type="domain" description="Translocation and assembly module TamB C-terminal" evidence="6">
    <location>
        <begin position="1320"/>
        <end position="1598"/>
    </location>
</feature>
<dbReference type="InterPro" id="IPR010827">
    <property type="entry name" value="BamA/TamA_POTRA"/>
</dbReference>
<dbReference type="Pfam" id="PF07244">
    <property type="entry name" value="POTRA"/>
    <property type="match status" value="1"/>
</dbReference>
<evidence type="ECO:0000259" key="7">
    <source>
        <dbReference type="Pfam" id="PF07244"/>
    </source>
</evidence>
<organism evidence="8 9">
    <name type="scientific">Linnemannia gamsii</name>
    <dbReference type="NCBI Taxonomy" id="64522"/>
    <lineage>
        <taxon>Eukaryota</taxon>
        <taxon>Fungi</taxon>
        <taxon>Fungi incertae sedis</taxon>
        <taxon>Mucoromycota</taxon>
        <taxon>Mortierellomycotina</taxon>
        <taxon>Mortierellomycetes</taxon>
        <taxon>Mortierellales</taxon>
        <taxon>Mortierellaceae</taxon>
        <taxon>Linnemannia</taxon>
    </lineage>
</organism>
<evidence type="ECO:0000256" key="4">
    <source>
        <dbReference type="ARBA" id="ARBA00023136"/>
    </source>
</evidence>
<dbReference type="GO" id="GO:0005886">
    <property type="term" value="C:plasma membrane"/>
    <property type="evidence" value="ECO:0007669"/>
    <property type="project" value="InterPro"/>
</dbReference>
<dbReference type="PANTHER" id="PTHR36985">
    <property type="entry name" value="TRANSLOCATION AND ASSEMBLY MODULE SUBUNIT TAMB"/>
    <property type="match status" value="1"/>
</dbReference>
<protein>
    <submittedName>
        <fullName evidence="8">Uncharacterized protein</fullName>
    </submittedName>
</protein>
<evidence type="ECO:0000256" key="2">
    <source>
        <dbReference type="ARBA" id="ARBA00022692"/>
    </source>
</evidence>
<keyword evidence="9" id="KW-1185">Reference proteome</keyword>
<dbReference type="Proteomes" id="UP000823405">
    <property type="component" value="Unassembled WGS sequence"/>
</dbReference>
<dbReference type="Pfam" id="PF01103">
    <property type="entry name" value="Omp85"/>
    <property type="match status" value="1"/>
</dbReference>
<dbReference type="EMBL" id="JAAAIN010000051">
    <property type="protein sequence ID" value="KAG0321832.1"/>
    <property type="molecule type" value="Genomic_DNA"/>
</dbReference>
<proteinExistence type="predicted"/>
<comment type="caution">
    <text evidence="8">The sequence shown here is derived from an EMBL/GenBank/DDBJ whole genome shotgun (WGS) entry which is preliminary data.</text>
</comment>
<dbReference type="GO" id="GO:0019867">
    <property type="term" value="C:outer membrane"/>
    <property type="evidence" value="ECO:0007669"/>
    <property type="project" value="InterPro"/>
</dbReference>
<dbReference type="InterPro" id="IPR007452">
    <property type="entry name" value="TamB_C"/>
</dbReference>
<evidence type="ECO:0000256" key="1">
    <source>
        <dbReference type="ARBA" id="ARBA00004167"/>
    </source>
</evidence>
<dbReference type="Gene3D" id="2.40.160.50">
    <property type="entry name" value="membrane protein fhac: a member of the omp85/tpsb transporter family"/>
    <property type="match status" value="1"/>
</dbReference>
<gene>
    <name evidence="8" type="ORF">BGZ97_010130</name>
</gene>
<dbReference type="OrthoDB" id="1724197at2759"/>
<name>A0A9P6RMA9_9FUNG</name>
<feature type="domain" description="Bacterial surface antigen (D15)" evidence="5">
    <location>
        <begin position="316"/>
        <end position="580"/>
    </location>
</feature>